<dbReference type="Pfam" id="PF18934">
    <property type="entry name" value="DUF5682"/>
    <property type="match status" value="1"/>
</dbReference>
<dbReference type="STRING" id="1262585.BJI46_10695"/>
<organism evidence="1 2">
    <name type="scientific">Acinetobacter qingfengensis</name>
    <dbReference type="NCBI Taxonomy" id="1262585"/>
    <lineage>
        <taxon>Bacteria</taxon>
        <taxon>Pseudomonadati</taxon>
        <taxon>Pseudomonadota</taxon>
        <taxon>Gammaproteobacteria</taxon>
        <taxon>Moraxellales</taxon>
        <taxon>Moraxellaceae</taxon>
        <taxon>Acinetobacter</taxon>
    </lineage>
</organism>
<sequence>MDVFSTVCWPERLTEALQKQQQLMQQNIFFAPIRHHSPACAYTLKYYIQDLQPTHILIEAPYSFQPLLTDLLSEHTVPPIAIFAQAHMPNNRKSEDCEDTANLLHSAYFPFCDYSPEWIALHEGHNLEAKLQFIDQSWAEQCHQQMSLNQNSTQQNNLMQERYLAHSQFIQQLAQRLHCRNHDELWDHLFELQTPEQLHQAQDFFKHVFGWCALARLDYEQEVLLREGSLHREYCMLQHIQPLMGQDHKILVVTGGFHTLALIEQLTDQTPHKYLIDSGAVKWSEQNWLIRYSFDRLDALNGYASGMPSPAYYQSLWQNLNQMTGNPLSKQEHPSENTTQHCLDYLSRLCRELADKQALEVTPYIALKHTSELALGLAQLRGHYRPSRYDILDALQTALIKGEMDDGQHYLLKCIHDYVSGQQLGQVAKTQRSPALLQNTYQLAQNFRFKLDDTLNKQRKLDIYRKPLHQKISQFLHLLSYINVGFAECLSGPDFVHGVSMSLLFEEWRYAWTPSVEARLIELAEQGDQLKIIASRQLLQTQQQLQKQGLGQSADHTAKLFAQACQLGLNQQLALFSQQLNQYLHQDQNLGSLINATEQLFYLWHGKTLLQLPEQLLKENIILALQQACFALDQIYDEHEEKIEKNLKNLKTLHTLLHNSRQQFNIDNPLELFYQNIDVSRLQHIQLAKLFGALQCLLYLDGHLSSSALQQSIVQAFGSGSHPESAIQYLQGILFIAPEIFVQSDIAIKTLHQLIGKWQDEEFLRLLPDLRYIFSQLSPQQSQCISEKISQYTGLQNDLVLDQVYGHISEQEMLLGAALNQQLKTMLEKNQLQEWINTSIQTGESS</sequence>
<reference evidence="1 2" key="1">
    <citation type="submission" date="2016-09" db="EMBL/GenBank/DDBJ databases">
        <authorList>
            <person name="Capua I."/>
            <person name="De Benedictis P."/>
            <person name="Joannis T."/>
            <person name="Lombin L.H."/>
            <person name="Cattoli G."/>
        </authorList>
    </citation>
    <scope>NUCLEOTIDE SEQUENCE [LARGE SCALE GENOMIC DNA]</scope>
    <source>
        <strain evidence="1 2">ANC 4671</strain>
    </source>
</reference>
<proteinExistence type="predicted"/>
<dbReference type="EMBL" id="MKKK01000013">
    <property type="protein sequence ID" value="OEY97083.1"/>
    <property type="molecule type" value="Genomic_DNA"/>
</dbReference>
<evidence type="ECO:0008006" key="3">
    <source>
        <dbReference type="Google" id="ProtNLM"/>
    </source>
</evidence>
<evidence type="ECO:0000313" key="1">
    <source>
        <dbReference type="EMBL" id="OEY97083.1"/>
    </source>
</evidence>
<gene>
    <name evidence="1" type="ORF">BJI46_10695</name>
</gene>
<keyword evidence="2" id="KW-1185">Reference proteome</keyword>
<dbReference type="InterPro" id="IPR043737">
    <property type="entry name" value="DUF5682"/>
</dbReference>
<protein>
    <recommendedName>
        <fullName evidence="3">4-aminobutyrate aminotransferase</fullName>
    </recommendedName>
</protein>
<accession>A0A1E7RCR5</accession>
<evidence type="ECO:0000313" key="2">
    <source>
        <dbReference type="Proteomes" id="UP000185895"/>
    </source>
</evidence>
<name>A0A1E7RCR5_9GAMM</name>
<dbReference type="RefSeq" id="WP_070069444.1">
    <property type="nucleotide sequence ID" value="NZ_MKKK01000013.1"/>
</dbReference>
<dbReference type="OrthoDB" id="9768066at2"/>
<comment type="caution">
    <text evidence="1">The sequence shown here is derived from an EMBL/GenBank/DDBJ whole genome shotgun (WGS) entry which is preliminary data.</text>
</comment>
<dbReference type="Proteomes" id="UP000185895">
    <property type="component" value="Unassembled WGS sequence"/>
</dbReference>
<dbReference type="AlphaFoldDB" id="A0A1E7RCR5"/>